<dbReference type="Proteomes" id="UP000265520">
    <property type="component" value="Unassembled WGS sequence"/>
</dbReference>
<proteinExistence type="predicted"/>
<comment type="caution">
    <text evidence="2">The sequence shown here is derived from an EMBL/GenBank/DDBJ whole genome shotgun (WGS) entry which is preliminary data.</text>
</comment>
<accession>A0A392SK71</accession>
<feature type="region of interest" description="Disordered" evidence="1">
    <location>
        <begin position="58"/>
        <end position="77"/>
    </location>
</feature>
<feature type="non-terminal residue" evidence="2">
    <location>
        <position position="1"/>
    </location>
</feature>
<protein>
    <submittedName>
        <fullName evidence="2">Uncharacterized protein</fullName>
    </submittedName>
</protein>
<evidence type="ECO:0000256" key="1">
    <source>
        <dbReference type="SAM" id="MobiDB-lite"/>
    </source>
</evidence>
<feature type="compositionally biased region" description="Acidic residues" evidence="1">
    <location>
        <begin position="1"/>
        <end position="10"/>
    </location>
</feature>
<dbReference type="EMBL" id="LXQA010399023">
    <property type="protein sequence ID" value="MCI49288.1"/>
    <property type="molecule type" value="Genomic_DNA"/>
</dbReference>
<name>A0A392SK71_9FABA</name>
<dbReference type="AlphaFoldDB" id="A0A392SK71"/>
<keyword evidence="3" id="KW-1185">Reference proteome</keyword>
<reference evidence="2 3" key="1">
    <citation type="journal article" date="2018" name="Front. Plant Sci.">
        <title>Red Clover (Trifolium pratense) and Zigzag Clover (T. medium) - A Picture of Genomic Similarities and Differences.</title>
        <authorList>
            <person name="Dluhosova J."/>
            <person name="Istvanek J."/>
            <person name="Nedelnik J."/>
            <person name="Repkova J."/>
        </authorList>
    </citation>
    <scope>NUCLEOTIDE SEQUENCE [LARGE SCALE GENOMIC DNA]</scope>
    <source>
        <strain evidence="3">cv. 10/8</strain>
        <tissue evidence="2">Leaf</tissue>
    </source>
</reference>
<feature type="non-terminal residue" evidence="2">
    <location>
        <position position="77"/>
    </location>
</feature>
<evidence type="ECO:0000313" key="3">
    <source>
        <dbReference type="Proteomes" id="UP000265520"/>
    </source>
</evidence>
<evidence type="ECO:0000313" key="2">
    <source>
        <dbReference type="EMBL" id="MCI49288.1"/>
    </source>
</evidence>
<sequence length="77" mass="8561">VVESESESSDSDFGLSSLFEEEALPVQPQTPDEFFDRESHSPVSDYGLLTLFQEAPQQAPPQALPVQPQTPDEFFDC</sequence>
<feature type="region of interest" description="Disordered" evidence="1">
    <location>
        <begin position="1"/>
        <end position="24"/>
    </location>
</feature>
<organism evidence="2 3">
    <name type="scientific">Trifolium medium</name>
    <dbReference type="NCBI Taxonomy" id="97028"/>
    <lineage>
        <taxon>Eukaryota</taxon>
        <taxon>Viridiplantae</taxon>
        <taxon>Streptophyta</taxon>
        <taxon>Embryophyta</taxon>
        <taxon>Tracheophyta</taxon>
        <taxon>Spermatophyta</taxon>
        <taxon>Magnoliopsida</taxon>
        <taxon>eudicotyledons</taxon>
        <taxon>Gunneridae</taxon>
        <taxon>Pentapetalae</taxon>
        <taxon>rosids</taxon>
        <taxon>fabids</taxon>
        <taxon>Fabales</taxon>
        <taxon>Fabaceae</taxon>
        <taxon>Papilionoideae</taxon>
        <taxon>50 kb inversion clade</taxon>
        <taxon>NPAAA clade</taxon>
        <taxon>Hologalegina</taxon>
        <taxon>IRL clade</taxon>
        <taxon>Trifolieae</taxon>
        <taxon>Trifolium</taxon>
    </lineage>
</organism>